<dbReference type="Proteomes" id="UP000242180">
    <property type="component" value="Unassembled WGS sequence"/>
</dbReference>
<protein>
    <recommendedName>
        <fullName evidence="5">Mitochondrial cardiolipin hydrolase</fullName>
    </recommendedName>
</protein>
<evidence type="ECO:0000256" key="4">
    <source>
        <dbReference type="ARBA" id="ARBA00038012"/>
    </source>
</evidence>
<dbReference type="Gene3D" id="3.30.870.10">
    <property type="entry name" value="Endonuclease Chain A"/>
    <property type="match status" value="1"/>
</dbReference>
<feature type="domain" description="PLD phosphodiesterase" evidence="7">
    <location>
        <begin position="311"/>
        <end position="338"/>
    </location>
</feature>
<dbReference type="PROSITE" id="PS50035">
    <property type="entry name" value="PLD"/>
    <property type="match status" value="1"/>
</dbReference>
<dbReference type="OMA" id="ITNIPIC"/>
<evidence type="ECO:0000256" key="2">
    <source>
        <dbReference type="ARBA" id="ARBA00022963"/>
    </source>
</evidence>
<dbReference type="STRING" id="13706.A0A1X2HN27"/>
<keyword evidence="3" id="KW-0443">Lipid metabolism</keyword>
<feature type="compositionally biased region" description="Acidic residues" evidence="6">
    <location>
        <begin position="157"/>
        <end position="168"/>
    </location>
</feature>
<evidence type="ECO:0000256" key="1">
    <source>
        <dbReference type="ARBA" id="ARBA00022801"/>
    </source>
</evidence>
<dbReference type="PANTHER" id="PTHR43856">
    <property type="entry name" value="CARDIOLIPIN HYDROLASE"/>
    <property type="match status" value="1"/>
</dbReference>
<keyword evidence="9" id="KW-1185">Reference proteome</keyword>
<dbReference type="AlphaFoldDB" id="A0A1X2HN27"/>
<feature type="region of interest" description="Disordered" evidence="6">
    <location>
        <begin position="107"/>
        <end position="184"/>
    </location>
</feature>
<keyword evidence="1" id="KW-0378">Hydrolase</keyword>
<dbReference type="InterPro" id="IPR051406">
    <property type="entry name" value="PLD_domain"/>
</dbReference>
<dbReference type="SMART" id="SM00155">
    <property type="entry name" value="PLDc"/>
    <property type="match status" value="1"/>
</dbReference>
<dbReference type="PANTHER" id="PTHR43856:SF1">
    <property type="entry name" value="MITOCHONDRIAL CARDIOLIPIN HYDROLASE"/>
    <property type="match status" value="1"/>
</dbReference>
<evidence type="ECO:0000256" key="6">
    <source>
        <dbReference type="SAM" id="MobiDB-lite"/>
    </source>
</evidence>
<keyword evidence="2" id="KW-0442">Lipid degradation</keyword>
<name>A0A1X2HN27_SYNRA</name>
<evidence type="ECO:0000313" key="8">
    <source>
        <dbReference type="EMBL" id="ORZ00729.1"/>
    </source>
</evidence>
<reference evidence="8 9" key="1">
    <citation type="submission" date="2016-07" db="EMBL/GenBank/DDBJ databases">
        <title>Pervasive Adenine N6-methylation of Active Genes in Fungi.</title>
        <authorList>
            <consortium name="DOE Joint Genome Institute"/>
            <person name="Mondo S.J."/>
            <person name="Dannebaum R.O."/>
            <person name="Kuo R.C."/>
            <person name="Labutti K."/>
            <person name="Haridas S."/>
            <person name="Kuo A."/>
            <person name="Salamov A."/>
            <person name="Ahrendt S.R."/>
            <person name="Lipzen A."/>
            <person name="Sullivan W."/>
            <person name="Andreopoulos W.B."/>
            <person name="Clum A."/>
            <person name="Lindquist E."/>
            <person name="Daum C."/>
            <person name="Ramamoorthy G.K."/>
            <person name="Gryganskyi A."/>
            <person name="Culley D."/>
            <person name="Magnuson J.K."/>
            <person name="James T.Y."/>
            <person name="O'Malley M.A."/>
            <person name="Stajich J.E."/>
            <person name="Spatafora J.W."/>
            <person name="Visel A."/>
            <person name="Grigoriev I.V."/>
        </authorList>
    </citation>
    <scope>NUCLEOTIDE SEQUENCE [LARGE SCALE GENOMIC DNA]</scope>
    <source>
        <strain evidence="8 9">NRRL 2496</strain>
    </source>
</reference>
<dbReference type="GO" id="GO:0016891">
    <property type="term" value="F:RNA endonuclease activity producing 5'-phosphomonoesters, hydrolytic mechanism"/>
    <property type="evidence" value="ECO:0007669"/>
    <property type="project" value="TreeGrafter"/>
</dbReference>
<comment type="similarity">
    <text evidence="4">Belongs to the phospholipase D family. MitoPLD/Zucchini subfamily.</text>
</comment>
<dbReference type="SUPFAM" id="SSF56024">
    <property type="entry name" value="Phospholipase D/nuclease"/>
    <property type="match status" value="1"/>
</dbReference>
<comment type="caution">
    <text evidence="8">The sequence shown here is derived from an EMBL/GenBank/DDBJ whole genome shotgun (WGS) entry which is preliminary data.</text>
</comment>
<gene>
    <name evidence="8" type="ORF">BCR43DRAFT_485709</name>
</gene>
<dbReference type="InterPro" id="IPR025202">
    <property type="entry name" value="PLD-like_dom"/>
</dbReference>
<dbReference type="GO" id="GO:0016042">
    <property type="term" value="P:lipid catabolic process"/>
    <property type="evidence" value="ECO:0007669"/>
    <property type="project" value="UniProtKB-KW"/>
</dbReference>
<dbReference type="InterPro" id="IPR001736">
    <property type="entry name" value="PLipase_D/transphosphatidylase"/>
</dbReference>
<dbReference type="Pfam" id="PF13091">
    <property type="entry name" value="PLDc_2"/>
    <property type="match status" value="1"/>
</dbReference>
<sequence length="369" mass="40807">MDALYELFCMPTAPSLTTSEINKANFQELLTKTMSAPKAVVKDANVNDEATSRMQSVVGSKSHSQTNTLKTIQTMFEAAIHATEFERDRCRLEWLQTCVTTAIQMNFDGGAGGSSGGKKATANGGRKSKKSNEDDAFVVPDNDDEDQDEHYERIGASDDDYVPSDENEDVQKVPTATRRQRRNEAAKKVPAYDFEIPEGAGPKAVAKHFGNLPAVSSARVVLQDGYFARSFFFPNKESFNAFISVLNSATKTLDICVFSLTDDDVADALIAAKKRNVKVRIITDNQQAAGKGADAERLQKDHGIPYKTDHTTGYMHNKFAIVDSATLINGSFNWSKGARFKNRENITICNIPALIVEFQEQFDALWEEF</sequence>
<evidence type="ECO:0000259" key="7">
    <source>
        <dbReference type="PROSITE" id="PS50035"/>
    </source>
</evidence>
<evidence type="ECO:0000256" key="5">
    <source>
        <dbReference type="ARBA" id="ARBA00040549"/>
    </source>
</evidence>
<dbReference type="CDD" id="cd09171">
    <property type="entry name" value="PLDc_vPLD6_like"/>
    <property type="match status" value="1"/>
</dbReference>
<dbReference type="OrthoDB" id="5205528at2759"/>
<proteinExistence type="inferred from homology"/>
<dbReference type="InParanoid" id="A0A1X2HN27"/>
<evidence type="ECO:0000313" key="9">
    <source>
        <dbReference type="Proteomes" id="UP000242180"/>
    </source>
</evidence>
<evidence type="ECO:0000256" key="3">
    <source>
        <dbReference type="ARBA" id="ARBA00023098"/>
    </source>
</evidence>
<dbReference type="EMBL" id="MCGN01000002">
    <property type="protein sequence ID" value="ORZ00729.1"/>
    <property type="molecule type" value="Genomic_DNA"/>
</dbReference>
<organism evidence="8 9">
    <name type="scientific">Syncephalastrum racemosum</name>
    <name type="common">Filamentous fungus</name>
    <dbReference type="NCBI Taxonomy" id="13706"/>
    <lineage>
        <taxon>Eukaryota</taxon>
        <taxon>Fungi</taxon>
        <taxon>Fungi incertae sedis</taxon>
        <taxon>Mucoromycota</taxon>
        <taxon>Mucoromycotina</taxon>
        <taxon>Mucoromycetes</taxon>
        <taxon>Mucorales</taxon>
        <taxon>Syncephalastraceae</taxon>
        <taxon>Syncephalastrum</taxon>
    </lineage>
</organism>
<dbReference type="GO" id="GO:0005739">
    <property type="term" value="C:mitochondrion"/>
    <property type="evidence" value="ECO:0007669"/>
    <property type="project" value="TreeGrafter"/>
</dbReference>
<accession>A0A1X2HN27</accession>